<dbReference type="EC" id="5.2.1.8" evidence="2"/>
<dbReference type="Pfam" id="PF00160">
    <property type="entry name" value="Pro_isomerase"/>
    <property type="match status" value="1"/>
</dbReference>
<dbReference type="GO" id="GO:0005634">
    <property type="term" value="C:nucleus"/>
    <property type="evidence" value="ECO:0007669"/>
    <property type="project" value="UniProtKB-ARBA"/>
</dbReference>
<evidence type="ECO:0000313" key="10">
    <source>
        <dbReference type="EMBL" id="CAI5731538.1"/>
    </source>
</evidence>
<dbReference type="InterPro" id="IPR002130">
    <property type="entry name" value="Cyclophilin-type_PPIase_dom"/>
</dbReference>
<gene>
    <name evidence="10" type="ORF">PDE001_LOCUS4839</name>
</gene>
<feature type="compositionally biased region" description="Basic and acidic residues" evidence="8">
    <location>
        <begin position="1"/>
        <end position="12"/>
    </location>
</feature>
<dbReference type="Gene3D" id="2.40.100.10">
    <property type="entry name" value="Cyclophilin-like"/>
    <property type="match status" value="1"/>
</dbReference>
<evidence type="ECO:0000256" key="3">
    <source>
        <dbReference type="ARBA" id="ARBA00022574"/>
    </source>
</evidence>
<dbReference type="CDD" id="cd01927">
    <property type="entry name" value="cyclophilin_WD40"/>
    <property type="match status" value="1"/>
</dbReference>
<dbReference type="GO" id="GO:0003755">
    <property type="term" value="F:peptidyl-prolyl cis-trans isomerase activity"/>
    <property type="evidence" value="ECO:0007669"/>
    <property type="project" value="UniProtKB-KW"/>
</dbReference>
<dbReference type="AlphaFoldDB" id="A0AAV0U761"/>
<dbReference type="SUPFAM" id="SSF50978">
    <property type="entry name" value="WD40 repeat-like"/>
    <property type="match status" value="1"/>
</dbReference>
<keyword evidence="3 7" id="KW-0853">WD repeat</keyword>
<accession>A0AAV0U761</accession>
<dbReference type="InterPro" id="IPR015943">
    <property type="entry name" value="WD40/YVTN_repeat-like_dom_sf"/>
</dbReference>
<keyword evidence="6" id="KW-0413">Isomerase</keyword>
<evidence type="ECO:0000256" key="4">
    <source>
        <dbReference type="ARBA" id="ARBA00022737"/>
    </source>
</evidence>
<organism evidence="10 11">
    <name type="scientific">Peronospora destructor</name>
    <dbReference type="NCBI Taxonomy" id="86335"/>
    <lineage>
        <taxon>Eukaryota</taxon>
        <taxon>Sar</taxon>
        <taxon>Stramenopiles</taxon>
        <taxon>Oomycota</taxon>
        <taxon>Peronosporomycetes</taxon>
        <taxon>Peronosporales</taxon>
        <taxon>Peronosporaceae</taxon>
        <taxon>Peronospora</taxon>
    </lineage>
</organism>
<feature type="repeat" description="WD" evidence="7">
    <location>
        <begin position="144"/>
        <end position="179"/>
    </location>
</feature>
<keyword evidence="11" id="KW-1185">Reference proteome</keyword>
<dbReference type="FunFam" id="2.40.100.10:FF:000003">
    <property type="entry name" value="Peptidylprolyl isomerase domain and WD repeat-containing 1"/>
    <property type="match status" value="1"/>
</dbReference>
<dbReference type="InterPro" id="IPR044666">
    <property type="entry name" value="Cyclophilin_A-like"/>
</dbReference>
<evidence type="ECO:0000256" key="1">
    <source>
        <dbReference type="ARBA" id="ARBA00000971"/>
    </source>
</evidence>
<dbReference type="Proteomes" id="UP001162029">
    <property type="component" value="Unassembled WGS sequence"/>
</dbReference>
<comment type="catalytic activity">
    <reaction evidence="1">
        <text>[protein]-peptidylproline (omega=180) = [protein]-peptidylproline (omega=0)</text>
        <dbReference type="Rhea" id="RHEA:16237"/>
        <dbReference type="Rhea" id="RHEA-COMP:10747"/>
        <dbReference type="Rhea" id="RHEA-COMP:10748"/>
        <dbReference type="ChEBI" id="CHEBI:83833"/>
        <dbReference type="ChEBI" id="CHEBI:83834"/>
        <dbReference type="EC" id="5.2.1.8"/>
    </reaction>
</comment>
<name>A0AAV0U761_9STRA</name>
<dbReference type="Pfam" id="PF00400">
    <property type="entry name" value="WD40"/>
    <property type="match status" value="1"/>
</dbReference>
<dbReference type="PROSITE" id="PS50082">
    <property type="entry name" value="WD_REPEATS_2"/>
    <property type="match status" value="2"/>
</dbReference>
<dbReference type="PROSITE" id="PS50294">
    <property type="entry name" value="WD_REPEATS_REGION"/>
    <property type="match status" value="1"/>
</dbReference>
<dbReference type="InterPro" id="IPR036322">
    <property type="entry name" value="WD40_repeat_dom_sf"/>
</dbReference>
<dbReference type="PROSITE" id="PS00170">
    <property type="entry name" value="CSA_PPIASE_1"/>
    <property type="match status" value="1"/>
</dbReference>
<reference evidence="10" key="1">
    <citation type="submission" date="2022-12" db="EMBL/GenBank/DDBJ databases">
        <authorList>
            <person name="Webb A."/>
        </authorList>
    </citation>
    <scope>NUCLEOTIDE SEQUENCE</scope>
    <source>
        <strain evidence="10">Pd1</strain>
    </source>
</reference>
<protein>
    <recommendedName>
        <fullName evidence="2">peptidylprolyl isomerase</fullName>
        <ecNumber evidence="2">5.2.1.8</ecNumber>
    </recommendedName>
</protein>
<sequence length="584" mass="65485">MADKSLHARDDAASSDDDGPMPMPTQPSKKRHKKLPFEAAYVANLPCAAMYERSFMHRATVSHVVVAPETQFIITASVDGHVKFWMKMTRGIEFVKHYKAHLQEETVAGSQLKGPLSQKWPWQIRNSPAVRIYTTANEPVHTISQLHAAPVTALAFNSVTNCVISADQKGIVEYWDADSYKFPTDRKVAKFQFKGETDLYELAKNKTYATAIDVSPDGKSFVVTAKDNQIRVFRFDTGKLRRKYDESLAVFEDAEADDTLHLDTIDFGRRAAVERELANSDVVSNCIFDESGYFILYATLAGIKVVNVETNKVVKVLGKVESSDRFLRLSLFQGKSKVNTQYEKHLKAASGLKHEAEVMSNTKNERDNIDPTLFCTSFKRNRFFLFSSREPEDDEGEGASAGTGRDVFNEKPTLEEAQVATESSTAKVLGETAVMHTTMGDITLKLFGKECPRTVENFCTHARNRYYDNLIFHRVIKNFMVQTGDPLGDGTGGESIWGGEFEDEFHRSLRHDRPFTLSMANAGPGTNGSQFFITTVPTPWLDNKHTVFGRVEHGKDTVSSIENARVDKLDKPLTDIKIVNIDIF</sequence>
<dbReference type="SMART" id="SM00320">
    <property type="entry name" value="WD40"/>
    <property type="match status" value="3"/>
</dbReference>
<evidence type="ECO:0000256" key="5">
    <source>
        <dbReference type="ARBA" id="ARBA00023110"/>
    </source>
</evidence>
<comment type="caution">
    <text evidence="10">The sequence shown here is derived from an EMBL/GenBank/DDBJ whole genome shotgun (WGS) entry which is preliminary data.</text>
</comment>
<evidence type="ECO:0000313" key="11">
    <source>
        <dbReference type="Proteomes" id="UP001162029"/>
    </source>
</evidence>
<dbReference type="PANTHER" id="PTHR45625">
    <property type="entry name" value="PEPTIDYL-PROLYL CIS-TRANS ISOMERASE-RELATED"/>
    <property type="match status" value="1"/>
</dbReference>
<feature type="repeat" description="WD" evidence="7">
    <location>
        <begin position="54"/>
        <end position="85"/>
    </location>
</feature>
<dbReference type="PANTHER" id="PTHR45625:SF4">
    <property type="entry name" value="PEPTIDYLPROLYL ISOMERASE DOMAIN AND WD REPEAT-CONTAINING PROTEIN 1"/>
    <property type="match status" value="1"/>
</dbReference>
<dbReference type="InterPro" id="IPR020892">
    <property type="entry name" value="Cyclophilin-type_PPIase_CS"/>
</dbReference>
<dbReference type="InterPro" id="IPR001680">
    <property type="entry name" value="WD40_rpt"/>
</dbReference>
<proteinExistence type="predicted"/>
<dbReference type="PROSITE" id="PS50072">
    <property type="entry name" value="CSA_PPIASE_2"/>
    <property type="match status" value="1"/>
</dbReference>
<feature type="region of interest" description="Disordered" evidence="8">
    <location>
        <begin position="1"/>
        <end position="32"/>
    </location>
</feature>
<dbReference type="GO" id="GO:0006457">
    <property type="term" value="P:protein folding"/>
    <property type="evidence" value="ECO:0007669"/>
    <property type="project" value="InterPro"/>
</dbReference>
<keyword evidence="4" id="KW-0677">Repeat</keyword>
<dbReference type="InterPro" id="IPR029000">
    <property type="entry name" value="Cyclophilin-like_dom_sf"/>
</dbReference>
<dbReference type="Gene3D" id="2.130.10.10">
    <property type="entry name" value="YVTN repeat-like/Quinoprotein amine dehydrogenase"/>
    <property type="match status" value="1"/>
</dbReference>
<dbReference type="SUPFAM" id="SSF50891">
    <property type="entry name" value="Cyclophilin-like"/>
    <property type="match status" value="1"/>
</dbReference>
<evidence type="ECO:0000256" key="2">
    <source>
        <dbReference type="ARBA" id="ARBA00013194"/>
    </source>
</evidence>
<feature type="domain" description="PPIase cyclophilin-type" evidence="9">
    <location>
        <begin position="429"/>
        <end position="583"/>
    </location>
</feature>
<dbReference type="EMBL" id="CANTFM010000905">
    <property type="protein sequence ID" value="CAI5731538.1"/>
    <property type="molecule type" value="Genomic_DNA"/>
</dbReference>
<dbReference type="PRINTS" id="PR00153">
    <property type="entry name" value="CSAPPISMRASE"/>
</dbReference>
<evidence type="ECO:0000259" key="9">
    <source>
        <dbReference type="PROSITE" id="PS50072"/>
    </source>
</evidence>
<evidence type="ECO:0000256" key="7">
    <source>
        <dbReference type="PROSITE-ProRule" id="PRU00221"/>
    </source>
</evidence>
<evidence type="ECO:0000256" key="6">
    <source>
        <dbReference type="ARBA" id="ARBA00023235"/>
    </source>
</evidence>
<feature type="region of interest" description="Disordered" evidence="8">
    <location>
        <begin position="390"/>
        <end position="412"/>
    </location>
</feature>
<keyword evidence="5" id="KW-0697">Rotamase</keyword>
<evidence type="ECO:0000256" key="8">
    <source>
        <dbReference type="SAM" id="MobiDB-lite"/>
    </source>
</evidence>